<protein>
    <submittedName>
        <fullName evidence="1">Helix-turn-helix domain-containing protein</fullName>
    </submittedName>
</protein>
<name>A0AAJ1PAL9_9BIFI</name>
<comment type="caution">
    <text evidence="1">The sequence shown here is derived from an EMBL/GenBank/DDBJ whole genome shotgun (WGS) entry which is preliminary data.</text>
</comment>
<reference evidence="1" key="2">
    <citation type="submission" date="2023-04" db="EMBL/GenBank/DDBJ databases">
        <authorList>
            <person name="Orihara K."/>
        </authorList>
    </citation>
    <scope>NUCLEOTIDE SEQUENCE</scope>
    <source>
        <strain evidence="1">YIT 13057</strain>
    </source>
</reference>
<dbReference type="Pfam" id="PF13730">
    <property type="entry name" value="HTH_36"/>
    <property type="match status" value="1"/>
</dbReference>
<gene>
    <name evidence="1" type="ORF">OB936_05720</name>
</gene>
<proteinExistence type="predicted"/>
<dbReference type="RefSeq" id="WP_281108691.1">
    <property type="nucleotide sequence ID" value="NZ_JAOPMD010000012.1"/>
</dbReference>
<evidence type="ECO:0000313" key="1">
    <source>
        <dbReference type="EMBL" id="MDH7899706.1"/>
    </source>
</evidence>
<accession>A0AAJ1PAL9</accession>
<dbReference type="AlphaFoldDB" id="A0AAJ1PAL9"/>
<dbReference type="Proteomes" id="UP001157379">
    <property type="component" value="Unassembled WGS sequence"/>
</dbReference>
<dbReference type="EMBL" id="JAOPMD010000012">
    <property type="protein sequence ID" value="MDH7899706.1"/>
    <property type="molecule type" value="Genomic_DNA"/>
</dbReference>
<organism evidence="1 2">
    <name type="scientific">Bifidobacterium catenulatum subsp. kashiwanohense</name>
    <dbReference type="NCBI Taxonomy" id="630129"/>
    <lineage>
        <taxon>Bacteria</taxon>
        <taxon>Bacillati</taxon>
        <taxon>Actinomycetota</taxon>
        <taxon>Actinomycetes</taxon>
        <taxon>Bifidobacteriales</taxon>
        <taxon>Bifidobacteriaceae</taxon>
        <taxon>Bifidobacterium</taxon>
    </lineage>
</organism>
<sequence>MNTRVCLTVRNGDDPPVSVERVVVDSRPEVGAGVTPMMLMDMLHLLDESCHVTEIRIRGGRTVSLKATTWALYETPKTLDAVELRLLLIIADNTDDYGRGFAKSNGKLAELAGISKRTVQTKLANLKNLGLIRAGNQKLVSYLAPNRRPVVYDLCMTRRHADFAPQSDAVEITDTDTASAATSETPVLATSDSGVQLGCNRGETGVQLGCNRGESMVAHNTINPIETRETRENAPASKTDTNRIKALAEYRPDEATRKLASEYGLDLDAELRKYRDHRLSHDRIPKGSIDADFRLWLQHGAENGYGTPATPAPQPKQHQHTWRCRHVLDLLHRTADIAMEVGPDDTSCRLADLLNQGKTNDEALAALGLHPDELEEIA</sequence>
<evidence type="ECO:0000313" key="2">
    <source>
        <dbReference type="Proteomes" id="UP001157379"/>
    </source>
</evidence>
<reference evidence="1" key="1">
    <citation type="journal article" date="2023" name="Gut Microbes">
        <title>Characterization of Bifidobacterium kashiwanohense that utilizes both milk- and plant-derived oligosaccharides.</title>
        <authorList>
            <person name="Orihara K."/>
            <person name="Yahagi K."/>
            <person name="Saito Y."/>
            <person name="Watanabe Y."/>
            <person name="Sasai T."/>
            <person name="Hara T."/>
            <person name="Tsukuda N."/>
            <person name="Oki K."/>
            <person name="Fujimoto J."/>
            <person name="Matsuki T."/>
        </authorList>
    </citation>
    <scope>NUCLEOTIDE SEQUENCE</scope>
    <source>
        <strain evidence="1">YIT 13057</strain>
    </source>
</reference>